<feature type="transmembrane region" description="Helical" evidence="1">
    <location>
        <begin position="91"/>
        <end position="110"/>
    </location>
</feature>
<protein>
    <submittedName>
        <fullName evidence="2">Uncharacterized protein</fullName>
    </submittedName>
</protein>
<evidence type="ECO:0000256" key="1">
    <source>
        <dbReference type="SAM" id="Phobius"/>
    </source>
</evidence>
<evidence type="ECO:0000313" key="2">
    <source>
        <dbReference type="EMBL" id="TSC66215.1"/>
    </source>
</evidence>
<evidence type="ECO:0000313" key="3">
    <source>
        <dbReference type="Proteomes" id="UP000316253"/>
    </source>
</evidence>
<keyword evidence="1" id="KW-0812">Transmembrane</keyword>
<reference evidence="2 3" key="1">
    <citation type="submission" date="2017-08" db="EMBL/GenBank/DDBJ databases">
        <title>Mechanisms for carbon and nitrogen cycling indicate functional differentiation within the Candidate Phyla Radiation.</title>
        <authorList>
            <person name="Danczak R.E."/>
            <person name="Johnston M.D."/>
            <person name="Kenah C."/>
            <person name="Slattery M."/>
            <person name="Wrighton K.C."/>
            <person name="Wilkins M.J."/>
        </authorList>
    </citation>
    <scope>NUCLEOTIDE SEQUENCE [LARGE SCALE GENOMIC DNA]</scope>
    <source>
        <strain evidence="2">Gr01-1014_85</strain>
    </source>
</reference>
<keyword evidence="1" id="KW-1133">Transmembrane helix</keyword>
<gene>
    <name evidence="2" type="ORF">CEO22_189</name>
</gene>
<proteinExistence type="predicted"/>
<keyword evidence="1" id="KW-0472">Membrane</keyword>
<feature type="transmembrane region" description="Helical" evidence="1">
    <location>
        <begin position="24"/>
        <end position="41"/>
    </location>
</feature>
<dbReference type="AlphaFoldDB" id="A0A554JCW9"/>
<feature type="transmembrane region" description="Helical" evidence="1">
    <location>
        <begin position="53"/>
        <end position="79"/>
    </location>
</feature>
<name>A0A554JCW9_9BACT</name>
<accession>A0A554JCW9</accession>
<organism evidence="2 3">
    <name type="scientific">Candidatus Berkelbacteria bacterium Gr01-1014_85</name>
    <dbReference type="NCBI Taxonomy" id="2017150"/>
    <lineage>
        <taxon>Bacteria</taxon>
        <taxon>Candidatus Berkelbacteria</taxon>
    </lineage>
</organism>
<dbReference type="Proteomes" id="UP000316253">
    <property type="component" value="Unassembled WGS sequence"/>
</dbReference>
<dbReference type="EMBL" id="VMFD01000012">
    <property type="protein sequence ID" value="TSC66215.1"/>
    <property type="molecule type" value="Genomic_DNA"/>
</dbReference>
<sequence>MHALLLSLVLVVGGAISPLLGTALLATVVVLQFAIVGLRVSRNKPFSNRTQAVATTVFSQAVCLTTAGLALVLMIPLLSALPTTTGNRDGLSDQILAVMLSVIVAHWYYYGTSTMQEMLSGSEWQYASPNSEESPARARNKLAS</sequence>
<comment type="caution">
    <text evidence="2">The sequence shown here is derived from an EMBL/GenBank/DDBJ whole genome shotgun (WGS) entry which is preliminary data.</text>
</comment>